<dbReference type="EMBL" id="GDJX01014758">
    <property type="protein sequence ID" value="JAT53178.1"/>
    <property type="molecule type" value="Transcribed_RNA"/>
</dbReference>
<comment type="subunit">
    <text evidence="1">Homodimer.</text>
</comment>
<dbReference type="SUPFAM" id="SSF52047">
    <property type="entry name" value="RNI-like"/>
    <property type="match status" value="1"/>
</dbReference>
<evidence type="ECO:0000256" key="1">
    <source>
        <dbReference type="ARBA" id="ARBA00011738"/>
    </source>
</evidence>
<reference evidence="4" key="1">
    <citation type="submission" date="2015-07" db="EMBL/GenBank/DDBJ databases">
        <title>Transcriptome Assembly of Anthurium amnicola.</title>
        <authorList>
            <person name="Suzuki J."/>
        </authorList>
    </citation>
    <scope>NUCLEOTIDE SEQUENCE</scope>
</reference>
<dbReference type="PANTHER" id="PTHR33178:SF10">
    <property type="entry name" value="STRESS-RESPONSE A_B BARREL DOMAIN-CONTAINING PROTEIN"/>
    <property type="match status" value="1"/>
</dbReference>
<dbReference type="GO" id="GO:0009865">
    <property type="term" value="P:pollen tube adhesion"/>
    <property type="evidence" value="ECO:0007669"/>
    <property type="project" value="TreeGrafter"/>
</dbReference>
<sequence>KKLMVKDCPGVPSKLLFSQLHYLNSGDVYVEQQYPNFACCSDEALRHMMVVDYLYIEYVDLRTATQREGSPQLPIVSLTYDKTEDWSWSRKENCLHGRVRLVIREPAVDVDGGAYSSEIVWSCLGGGHPWASSLRILTIDGIPNRAFLRRVPHVRHRKRHHEEEEEEGGDEGKVLLLHHPLRLPLLKLLVFYLCPELTLSSVEEGIRSLPSLQQLFITRCPKLLMPRLTPSNNYGSGEDDALSAEAPPPPPTPPSPVLPLLRHLTLDDARLLTWLLTEDSHRGQNGNEDTGRFFRHHLLTSLRRLDIFRSELTALTVDEEEGLRALASSLQCLSFEDCPNLQNLPADLRGLLPNLKILYLQNCPEIRCLPELPASLEVLSIKGLLNLLGHPTLKPIGKEWSRYLFLNTHLDYSNNKQNDESHPFIILKLPRNRKVGTVGVSSPTDDHPRHVALLDLGEEVGTAPGRAEEGEQEERRVEAMEEAKGVVKHVLVAKFKDDVPPGRVDELIRGYASLVPLIEPMKAFHWGKDVSSENMHQGFTHVFESTFESVEGIAEYVAHPAHVDFANAFLPALDKVVVVDYKPTAVEL</sequence>
<proteinExistence type="predicted"/>
<feature type="compositionally biased region" description="Pro residues" evidence="2">
    <location>
        <begin position="246"/>
        <end position="257"/>
    </location>
</feature>
<evidence type="ECO:0000259" key="3">
    <source>
        <dbReference type="PROSITE" id="PS51502"/>
    </source>
</evidence>
<dbReference type="PROSITE" id="PS51502">
    <property type="entry name" value="S_R_A_B_BARREL"/>
    <property type="match status" value="1"/>
</dbReference>
<feature type="non-terminal residue" evidence="4">
    <location>
        <position position="1"/>
    </location>
</feature>
<evidence type="ECO:0000313" key="4">
    <source>
        <dbReference type="EMBL" id="JAT53178.1"/>
    </source>
</evidence>
<dbReference type="Gene3D" id="3.30.70.100">
    <property type="match status" value="1"/>
</dbReference>
<dbReference type="SUPFAM" id="SSF54909">
    <property type="entry name" value="Dimeric alpha+beta barrel"/>
    <property type="match status" value="1"/>
</dbReference>
<name>A0A1D1YEV3_9ARAE</name>
<dbReference type="PANTHER" id="PTHR33178">
    <property type="match status" value="1"/>
</dbReference>
<feature type="region of interest" description="Disordered" evidence="2">
    <location>
        <begin position="229"/>
        <end position="259"/>
    </location>
</feature>
<dbReference type="InterPro" id="IPR013097">
    <property type="entry name" value="Dabb"/>
</dbReference>
<dbReference type="InterPro" id="IPR011008">
    <property type="entry name" value="Dimeric_a/b-barrel"/>
</dbReference>
<dbReference type="FunFam" id="3.30.70.100:FF:000040">
    <property type="entry name" value="Stress-response A/B barrel domain-containing protein HS1"/>
    <property type="match status" value="1"/>
</dbReference>
<organism evidence="4">
    <name type="scientific">Anthurium amnicola</name>
    <dbReference type="NCBI Taxonomy" id="1678845"/>
    <lineage>
        <taxon>Eukaryota</taxon>
        <taxon>Viridiplantae</taxon>
        <taxon>Streptophyta</taxon>
        <taxon>Embryophyta</taxon>
        <taxon>Tracheophyta</taxon>
        <taxon>Spermatophyta</taxon>
        <taxon>Magnoliopsida</taxon>
        <taxon>Liliopsida</taxon>
        <taxon>Araceae</taxon>
        <taxon>Pothoideae</taxon>
        <taxon>Potheae</taxon>
        <taxon>Anthurium</taxon>
    </lineage>
</organism>
<feature type="domain" description="Stress-response A/B barrel" evidence="3">
    <location>
        <begin position="487"/>
        <end position="581"/>
    </location>
</feature>
<dbReference type="InterPro" id="IPR044662">
    <property type="entry name" value="HS1/DABB1-like"/>
</dbReference>
<dbReference type="Gene3D" id="3.80.10.10">
    <property type="entry name" value="Ribonuclease Inhibitor"/>
    <property type="match status" value="1"/>
</dbReference>
<gene>
    <name evidence="4" type="primary">At3g17210_2</name>
    <name evidence="4" type="ORF">g.128000</name>
</gene>
<dbReference type="SMART" id="SM00886">
    <property type="entry name" value="Dabb"/>
    <property type="match status" value="1"/>
</dbReference>
<dbReference type="AlphaFoldDB" id="A0A1D1YEV3"/>
<accession>A0A1D1YEV3</accession>
<protein>
    <recommendedName>
        <fullName evidence="3">Stress-response A/B barrel domain-containing protein</fullName>
    </recommendedName>
</protein>
<dbReference type="Pfam" id="PF07876">
    <property type="entry name" value="Dabb"/>
    <property type="match status" value="1"/>
</dbReference>
<evidence type="ECO:0000256" key="2">
    <source>
        <dbReference type="SAM" id="MobiDB-lite"/>
    </source>
</evidence>
<dbReference type="InterPro" id="IPR032675">
    <property type="entry name" value="LRR_dom_sf"/>
</dbReference>